<keyword evidence="3" id="KW-1185">Reference proteome</keyword>
<evidence type="ECO:0000259" key="1">
    <source>
        <dbReference type="Pfam" id="PF09370"/>
    </source>
</evidence>
<dbReference type="OrthoDB" id="10264588at2759"/>
<dbReference type="PANTHER" id="PTHR31862">
    <property type="entry name" value="UPF0261 DOMAIN PROTEIN (AFU_ORTHOLOGUE AFUA_1G10120)"/>
    <property type="match status" value="1"/>
</dbReference>
<dbReference type="Gene3D" id="1.20.5.460">
    <property type="entry name" value="Single helix bin"/>
    <property type="match status" value="1"/>
</dbReference>
<dbReference type="InterPro" id="IPR013785">
    <property type="entry name" value="Aldolase_TIM"/>
</dbReference>
<protein>
    <submittedName>
        <fullName evidence="2">TIM-barrel-protein domain-containing protein</fullName>
    </submittedName>
</protein>
<feature type="domain" description="TIM-barrel" evidence="1">
    <location>
        <begin position="10"/>
        <end position="274"/>
    </location>
</feature>
<dbReference type="Gene3D" id="3.20.20.70">
    <property type="entry name" value="Aldolase class I"/>
    <property type="match status" value="1"/>
</dbReference>
<dbReference type="InterPro" id="IPR009215">
    <property type="entry name" value="TIM-br_IGPS-like"/>
</dbReference>
<organism evidence="2 3">
    <name type="scientific">Ampelomyces quisqualis</name>
    <name type="common">Powdery mildew agent</name>
    <dbReference type="NCBI Taxonomy" id="50730"/>
    <lineage>
        <taxon>Eukaryota</taxon>
        <taxon>Fungi</taxon>
        <taxon>Dikarya</taxon>
        <taxon>Ascomycota</taxon>
        <taxon>Pezizomycotina</taxon>
        <taxon>Dothideomycetes</taxon>
        <taxon>Pleosporomycetidae</taxon>
        <taxon>Pleosporales</taxon>
        <taxon>Pleosporineae</taxon>
        <taxon>Phaeosphaeriaceae</taxon>
        <taxon>Ampelomyces</taxon>
    </lineage>
</organism>
<dbReference type="PANTHER" id="PTHR31862:SF1">
    <property type="entry name" value="UPF0261 DOMAIN PROTEIN (AFU_ORTHOLOGUE AFUA_1G10120)"/>
    <property type="match status" value="1"/>
</dbReference>
<evidence type="ECO:0000313" key="2">
    <source>
        <dbReference type="EMBL" id="KAF1919280.1"/>
    </source>
</evidence>
<dbReference type="InterPro" id="IPR051353">
    <property type="entry name" value="Tobamovirus_resist_UPF0261"/>
</dbReference>
<name>A0A6A5QWR2_AMPQU</name>
<accession>A0A6A5QWR2</accession>
<dbReference type="PIRSF" id="PIRSF034452">
    <property type="entry name" value="TIM-br_sig_trnsd"/>
    <property type="match status" value="1"/>
</dbReference>
<dbReference type="InterPro" id="IPR015813">
    <property type="entry name" value="Pyrv/PenolPyrv_kinase-like_dom"/>
</dbReference>
<dbReference type="SUPFAM" id="SSF51621">
    <property type="entry name" value="Phosphoenolpyruvate/pyruvate domain"/>
    <property type="match status" value="1"/>
</dbReference>
<gene>
    <name evidence="2" type="ORF">BDU57DRAFT_469163</name>
</gene>
<dbReference type="GO" id="GO:0003824">
    <property type="term" value="F:catalytic activity"/>
    <property type="evidence" value="ECO:0007669"/>
    <property type="project" value="InterPro"/>
</dbReference>
<dbReference type="Pfam" id="PF09370">
    <property type="entry name" value="PEP_hydrolase"/>
    <property type="match status" value="1"/>
</dbReference>
<evidence type="ECO:0000313" key="3">
    <source>
        <dbReference type="Proteomes" id="UP000800096"/>
    </source>
</evidence>
<proteinExistence type="predicted"/>
<dbReference type="AlphaFoldDB" id="A0A6A5QWR2"/>
<reference evidence="2" key="1">
    <citation type="journal article" date="2020" name="Stud. Mycol.">
        <title>101 Dothideomycetes genomes: a test case for predicting lifestyles and emergence of pathogens.</title>
        <authorList>
            <person name="Haridas S."/>
            <person name="Albert R."/>
            <person name="Binder M."/>
            <person name="Bloem J."/>
            <person name="Labutti K."/>
            <person name="Salamov A."/>
            <person name="Andreopoulos B."/>
            <person name="Baker S."/>
            <person name="Barry K."/>
            <person name="Bills G."/>
            <person name="Bluhm B."/>
            <person name="Cannon C."/>
            <person name="Castanera R."/>
            <person name="Culley D."/>
            <person name="Daum C."/>
            <person name="Ezra D."/>
            <person name="Gonzalez J."/>
            <person name="Henrissat B."/>
            <person name="Kuo A."/>
            <person name="Liang C."/>
            <person name="Lipzen A."/>
            <person name="Lutzoni F."/>
            <person name="Magnuson J."/>
            <person name="Mondo S."/>
            <person name="Nolan M."/>
            <person name="Ohm R."/>
            <person name="Pangilinan J."/>
            <person name="Park H.-J."/>
            <person name="Ramirez L."/>
            <person name="Alfaro M."/>
            <person name="Sun H."/>
            <person name="Tritt A."/>
            <person name="Yoshinaga Y."/>
            <person name="Zwiers L.-H."/>
            <person name="Turgeon B."/>
            <person name="Goodwin S."/>
            <person name="Spatafora J."/>
            <person name="Crous P."/>
            <person name="Grigoriev I."/>
        </authorList>
    </citation>
    <scope>NUCLEOTIDE SEQUENCE</scope>
    <source>
        <strain evidence="2">HMLAC05119</strain>
    </source>
</reference>
<dbReference type="Proteomes" id="UP000800096">
    <property type="component" value="Unassembled WGS sequence"/>
</dbReference>
<sequence length="280" mass="29916">MGPPTDRNAILEKLRKSIKDGNIVVGAGAGIGLSAKFIEQGGGDMIIIYNSGRFRMAGRGSLAGLMPYGNANDVVLDMANEVLPVVKHTPVLAGVCATDPFRDMDRFLKQLKDLGFAGVQNFPTVGLIDGTFRQNLEATGMSYDAEVEVIRKARDLDLLTTPYVFNVEEAKKMANAGADILVAHMGLTTSGSIGATTGKSLGDCVELIQRIRDAAVSIKDDIIVLCHGGPIARPEDAEYVIGRTKGVQGFYGASSMERLPVEDAITNITKTFKGIKPAWQ</sequence>
<dbReference type="EMBL" id="ML979133">
    <property type="protein sequence ID" value="KAF1919280.1"/>
    <property type="molecule type" value="Genomic_DNA"/>
</dbReference>